<dbReference type="EMBL" id="WOWK01000007">
    <property type="protein sequence ID" value="KAF0330449.1"/>
    <property type="molecule type" value="Genomic_DNA"/>
</dbReference>
<gene>
    <name evidence="1" type="ORF">GQ607_002328</name>
</gene>
<accession>A0A8H3WN63</accession>
<reference evidence="1 2" key="1">
    <citation type="submission" date="2019-12" db="EMBL/GenBank/DDBJ databases">
        <title>A genome sequence resource for the geographically widespread anthracnose pathogen Colletotrichum asianum.</title>
        <authorList>
            <person name="Meng Y."/>
        </authorList>
    </citation>
    <scope>NUCLEOTIDE SEQUENCE [LARGE SCALE GENOMIC DNA]</scope>
    <source>
        <strain evidence="1 2">ICMP 18580</strain>
    </source>
</reference>
<keyword evidence="2" id="KW-1185">Reference proteome</keyword>
<comment type="caution">
    <text evidence="1">The sequence shown here is derived from an EMBL/GenBank/DDBJ whole genome shotgun (WGS) entry which is preliminary data.</text>
</comment>
<dbReference type="Proteomes" id="UP000434172">
    <property type="component" value="Unassembled WGS sequence"/>
</dbReference>
<organism evidence="1 2">
    <name type="scientific">Colletotrichum asianum</name>
    <dbReference type="NCBI Taxonomy" id="702518"/>
    <lineage>
        <taxon>Eukaryota</taxon>
        <taxon>Fungi</taxon>
        <taxon>Dikarya</taxon>
        <taxon>Ascomycota</taxon>
        <taxon>Pezizomycotina</taxon>
        <taxon>Sordariomycetes</taxon>
        <taxon>Hypocreomycetidae</taxon>
        <taxon>Glomerellales</taxon>
        <taxon>Glomerellaceae</taxon>
        <taxon>Colletotrichum</taxon>
        <taxon>Colletotrichum gloeosporioides species complex</taxon>
    </lineage>
</organism>
<proteinExistence type="predicted"/>
<dbReference type="AlphaFoldDB" id="A0A8H3WN63"/>
<name>A0A8H3WN63_9PEZI</name>
<evidence type="ECO:0000313" key="1">
    <source>
        <dbReference type="EMBL" id="KAF0330449.1"/>
    </source>
</evidence>
<sequence length="99" mass="11469">MWAAKPGTPPPAPVLEQPPSTIHFTDSCTVFWKYWSRVERAKYREGLRVCKQQFISHKPRAKMVVFRHVKFSIGFGCNWALSRTNAISEETIYTKPSVR</sequence>
<evidence type="ECO:0000313" key="2">
    <source>
        <dbReference type="Proteomes" id="UP000434172"/>
    </source>
</evidence>
<protein>
    <submittedName>
        <fullName evidence="1">Uncharacterized protein</fullName>
    </submittedName>
</protein>